<dbReference type="GO" id="GO:0052816">
    <property type="term" value="F:long-chain fatty acyl-CoA hydrolase activity"/>
    <property type="evidence" value="ECO:0007669"/>
    <property type="project" value="TreeGrafter"/>
</dbReference>
<dbReference type="OrthoDB" id="9791628at2"/>
<evidence type="ECO:0000256" key="2">
    <source>
        <dbReference type="ARBA" id="ARBA00022801"/>
    </source>
</evidence>
<organism evidence="5 6">
    <name type="scientific">Lactiplantibacillus garii</name>
    <dbReference type="NCBI Taxonomy" id="2306423"/>
    <lineage>
        <taxon>Bacteria</taxon>
        <taxon>Bacillati</taxon>
        <taxon>Bacillota</taxon>
        <taxon>Bacilli</taxon>
        <taxon>Lactobacillales</taxon>
        <taxon>Lactobacillaceae</taxon>
        <taxon>Lactiplantibacillus</taxon>
    </lineage>
</organism>
<dbReference type="PANTHER" id="PTHR11049">
    <property type="entry name" value="ACYL COENZYME A THIOESTER HYDROLASE"/>
    <property type="match status" value="1"/>
</dbReference>
<dbReference type="InterPro" id="IPR029069">
    <property type="entry name" value="HotDog_dom_sf"/>
</dbReference>
<evidence type="ECO:0000313" key="5">
    <source>
        <dbReference type="EMBL" id="RRK10907.1"/>
    </source>
</evidence>
<keyword evidence="6" id="KW-1185">Reference proteome</keyword>
<dbReference type="Gene3D" id="3.10.129.10">
    <property type="entry name" value="Hotdog Thioesterase"/>
    <property type="match status" value="1"/>
</dbReference>
<evidence type="ECO:0000313" key="6">
    <source>
        <dbReference type="Proteomes" id="UP000283633"/>
    </source>
</evidence>
<dbReference type="PROSITE" id="PS51770">
    <property type="entry name" value="HOTDOG_ACOT"/>
    <property type="match status" value="1"/>
</dbReference>
<dbReference type="CDD" id="cd03442">
    <property type="entry name" value="BFIT_BACH"/>
    <property type="match status" value="1"/>
</dbReference>
<sequence length="146" mass="16253">MKNAFYQVEMGDFFVSSGMLNHLNILHGGVLLKHCDSTVGVLANRYSQSRVLTVAIKNFNFACPAHVGDHIWFRVTLLKTGHHSMTFAVSIFSQGFEDSTATKIGEGLMVFVAVSEKLRPVLVKPYVVTDAEQQTKLNELMSKFDV</sequence>
<dbReference type="RefSeq" id="WP_125071820.1">
    <property type="nucleotide sequence ID" value="NZ_QWZQ01000012.1"/>
</dbReference>
<name>A0A426D8L3_9LACO</name>
<dbReference type="AlphaFoldDB" id="A0A426D8L3"/>
<feature type="domain" description="HotDog ACOT-type" evidence="4">
    <location>
        <begin position="4"/>
        <end position="117"/>
    </location>
</feature>
<dbReference type="GO" id="GO:0006637">
    <property type="term" value="P:acyl-CoA metabolic process"/>
    <property type="evidence" value="ECO:0007669"/>
    <property type="project" value="TreeGrafter"/>
</dbReference>
<keyword evidence="2 3" id="KW-0378">Hydrolase</keyword>
<accession>A0A426D8L3</accession>
<evidence type="ECO:0000256" key="1">
    <source>
        <dbReference type="ARBA" id="ARBA00010458"/>
    </source>
</evidence>
<dbReference type="InterPro" id="IPR033120">
    <property type="entry name" value="HOTDOG_ACOT"/>
</dbReference>
<dbReference type="SUPFAM" id="SSF54637">
    <property type="entry name" value="Thioesterase/thiol ester dehydrase-isomerase"/>
    <property type="match status" value="1"/>
</dbReference>
<dbReference type="Proteomes" id="UP000283633">
    <property type="component" value="Unassembled WGS sequence"/>
</dbReference>
<protein>
    <recommendedName>
        <fullName evidence="4">HotDog ACOT-type domain-containing protein</fullName>
    </recommendedName>
</protein>
<comment type="similarity">
    <text evidence="1">Belongs to the acyl coenzyme A hydrolase family.</text>
</comment>
<evidence type="ECO:0000259" key="4">
    <source>
        <dbReference type="PROSITE" id="PS51770"/>
    </source>
</evidence>
<evidence type="ECO:0000256" key="3">
    <source>
        <dbReference type="PROSITE-ProRule" id="PRU01106"/>
    </source>
</evidence>
<dbReference type="EMBL" id="QWZQ01000012">
    <property type="protein sequence ID" value="RRK10907.1"/>
    <property type="molecule type" value="Genomic_DNA"/>
</dbReference>
<dbReference type="InterPro" id="IPR006683">
    <property type="entry name" value="Thioestr_dom"/>
</dbReference>
<gene>
    <name evidence="5" type="ORF">D1831_04955</name>
</gene>
<comment type="caution">
    <text evidence="5">The sequence shown here is derived from an EMBL/GenBank/DDBJ whole genome shotgun (WGS) entry which is preliminary data.</text>
</comment>
<proteinExistence type="inferred from homology"/>
<dbReference type="GO" id="GO:0005737">
    <property type="term" value="C:cytoplasm"/>
    <property type="evidence" value="ECO:0007669"/>
    <property type="project" value="TreeGrafter"/>
</dbReference>
<reference evidence="5 6" key="1">
    <citation type="submission" date="2018-08" db="EMBL/GenBank/DDBJ databases">
        <title>Genome Lactobacillus garii FI11369.</title>
        <authorList>
            <person name="Diaz M."/>
            <person name="Narbad A."/>
        </authorList>
    </citation>
    <scope>NUCLEOTIDE SEQUENCE [LARGE SCALE GENOMIC DNA]</scope>
    <source>
        <strain evidence="5 6">FI11369</strain>
    </source>
</reference>
<dbReference type="Pfam" id="PF03061">
    <property type="entry name" value="4HBT"/>
    <property type="match status" value="1"/>
</dbReference>
<dbReference type="InterPro" id="IPR040170">
    <property type="entry name" value="Cytosol_ACT"/>
</dbReference>